<protein>
    <submittedName>
        <fullName evidence="1">Uncharacterized protein</fullName>
    </submittedName>
</protein>
<dbReference type="AlphaFoldDB" id="A0A0F8ZE52"/>
<name>A0A0F8ZE52_9ZZZZ</name>
<feature type="non-terminal residue" evidence="1">
    <location>
        <position position="1"/>
    </location>
</feature>
<reference evidence="1" key="1">
    <citation type="journal article" date="2015" name="Nature">
        <title>Complex archaea that bridge the gap between prokaryotes and eukaryotes.</title>
        <authorList>
            <person name="Spang A."/>
            <person name="Saw J.H."/>
            <person name="Jorgensen S.L."/>
            <person name="Zaremba-Niedzwiedzka K."/>
            <person name="Martijn J."/>
            <person name="Lind A.E."/>
            <person name="van Eijk R."/>
            <person name="Schleper C."/>
            <person name="Guy L."/>
            <person name="Ettema T.J."/>
        </authorList>
    </citation>
    <scope>NUCLEOTIDE SEQUENCE</scope>
</reference>
<accession>A0A0F8ZE52</accession>
<proteinExistence type="predicted"/>
<evidence type="ECO:0000313" key="1">
    <source>
        <dbReference type="EMBL" id="KKK64769.1"/>
    </source>
</evidence>
<organism evidence="1">
    <name type="scientific">marine sediment metagenome</name>
    <dbReference type="NCBI Taxonomy" id="412755"/>
    <lineage>
        <taxon>unclassified sequences</taxon>
        <taxon>metagenomes</taxon>
        <taxon>ecological metagenomes</taxon>
    </lineage>
</organism>
<sequence>TPHIAALARALALFSEGSRMLTSSAMMAITTSSSISVKALLFRFLTTISVKPPCPAGPPHRYLRAQVPVPVRCVLMVYSLLFLPSPQMIEDQGIICGRRHVATTTSKTMSPMWYMGHLSGVGRRNHPECWSTRRGRRHRPC</sequence>
<comment type="caution">
    <text evidence="1">The sequence shown here is derived from an EMBL/GenBank/DDBJ whole genome shotgun (WGS) entry which is preliminary data.</text>
</comment>
<dbReference type="EMBL" id="LAZR01060873">
    <property type="protein sequence ID" value="KKK64769.1"/>
    <property type="molecule type" value="Genomic_DNA"/>
</dbReference>
<gene>
    <name evidence="1" type="ORF">LCGC14_2980870</name>
</gene>